<comment type="caution">
    <text evidence="9">The sequence shown here is derived from an EMBL/GenBank/DDBJ whole genome shotgun (WGS) entry which is preliminary data.</text>
</comment>
<comment type="similarity">
    <text evidence="1">Belongs to the glycosyltransferase group 1 family. Glycosyltransferase 4 subfamily.</text>
</comment>
<feature type="domain" description="Trehalose synthase N-terminal" evidence="8">
    <location>
        <begin position="263"/>
        <end position="378"/>
    </location>
</feature>
<dbReference type="GeneID" id="42007499"/>
<feature type="domain" description="Glycosyl transferase family 1" evidence="7">
    <location>
        <begin position="446"/>
        <end position="624"/>
    </location>
</feature>
<dbReference type="InterPro" id="IPR052078">
    <property type="entry name" value="Trehalose_Metab_GTase"/>
</dbReference>
<evidence type="ECO:0000256" key="6">
    <source>
        <dbReference type="ARBA" id="ARBA00023277"/>
    </source>
</evidence>
<dbReference type="RefSeq" id="XP_031021823.1">
    <property type="nucleotide sequence ID" value="XM_031172202.1"/>
</dbReference>
<dbReference type="PANTHER" id="PTHR47779:SF1">
    <property type="entry name" value="SYNTHASE (CCG-9), PUTATIVE (AFU_ORTHOLOGUE AFUA_3G12100)-RELATED"/>
    <property type="match status" value="1"/>
</dbReference>
<dbReference type="AlphaFoldDB" id="A0A507BRK4"/>
<gene>
    <name evidence="9" type="ORF">SmJEL517_g06276</name>
</gene>
<dbReference type="GO" id="GO:0016757">
    <property type="term" value="F:glycosyltransferase activity"/>
    <property type="evidence" value="ECO:0007669"/>
    <property type="project" value="UniProtKB-KW"/>
</dbReference>
<keyword evidence="6" id="KW-0119">Carbohydrate metabolism</keyword>
<evidence type="ECO:0000259" key="7">
    <source>
        <dbReference type="Pfam" id="PF00534"/>
    </source>
</evidence>
<dbReference type="InterPro" id="IPR049438">
    <property type="entry name" value="TreT_GT1"/>
</dbReference>
<accession>A0A507BRK4</accession>
<dbReference type="PANTHER" id="PTHR47779">
    <property type="entry name" value="SYNTHASE (CCG-9), PUTATIVE (AFU_ORTHOLOGUE AFUA_3G12100)-RELATED"/>
    <property type="match status" value="1"/>
</dbReference>
<keyword evidence="4" id="KW-0328">Glycosyltransferase</keyword>
<name>A0A507BRK4_9FUNG</name>
<dbReference type="GO" id="GO:0006006">
    <property type="term" value="P:glucose metabolic process"/>
    <property type="evidence" value="ECO:0007669"/>
    <property type="project" value="UniProtKB-KW"/>
</dbReference>
<evidence type="ECO:0000256" key="4">
    <source>
        <dbReference type="ARBA" id="ARBA00022676"/>
    </source>
</evidence>
<dbReference type="InterPro" id="IPR001296">
    <property type="entry name" value="Glyco_trans_1"/>
</dbReference>
<dbReference type="OrthoDB" id="937291at2759"/>
<sequence>MSRSLAMKKLLTPPDHLLQTVYAGIEIELSSKPSWCVYFYDGFSRTDYYVRDVSDKLYSLASDESYAHGMSKILEQIEDEIVQWILEWSEKHRYKVHAAGVGIVDRDLLFGVQNQTVVSLEKGSLAHNTRQTGKPLYGFPKPIILLSQLDASPPEVLTSRLPAKLWSDLDILPVLCCTYGPGIEERACSAARKCISFFGPLAGVNVPRLCIGSHNEVEVDANGWIHMVDLSDFRRQFSSDGSWQFLLKMAERTRNRNLRIGFVSSTAQGGGVALMRHALIRLLKLLGIDAHWFVTRPSPTVFDITKRKIHNVLQGVTNDVWLTKEDEVILEEWWKDNAERYWTGGPFMNLDVLVVDDPQLRTDLIETEGTPQHHVWQFLWKQIKEADCFISHPVADFVPSGVDCVFGLPASTCGFLDGLNKELRDLGYYQHFFNRVCHEQIGRQADFSNRPYIIQICRFDPSKGIPDLIEIYALFRARIQQDHPTWSTSKIPQLVISGHGSVDDPDSGVIFEQVLELLESSRFSSIRDDILVARVPSSDQLLNALLSGSMFACQMSTREGFEIKVTEALSKGIPVIAYASGGIPIQIWDGVTGFLVETGNKEAAADRFYLLVTDSASREKISDACRRCTFDDYFTATNAICWLVLCNAVSDGTLASRSRQVKAVISTQLDNPLTEDQHSTDVMVQRVCAIDWEAWRIKARREYSGGMTWVKDLWSLYSS</sequence>
<evidence type="ECO:0000256" key="1">
    <source>
        <dbReference type="ARBA" id="ARBA00009481"/>
    </source>
</evidence>
<protein>
    <submittedName>
        <fullName evidence="9">Uncharacterized protein</fullName>
    </submittedName>
</protein>
<proteinExistence type="inferred from homology"/>
<keyword evidence="10" id="KW-1185">Reference proteome</keyword>
<dbReference type="Pfam" id="PF21269">
    <property type="entry name" value="TreT_GT1"/>
    <property type="match status" value="1"/>
</dbReference>
<evidence type="ECO:0000259" key="8">
    <source>
        <dbReference type="Pfam" id="PF21269"/>
    </source>
</evidence>
<keyword evidence="3" id="KW-0313">Glucose metabolism</keyword>
<comment type="subunit">
    <text evidence="2">Homodimer.</text>
</comment>
<dbReference type="Pfam" id="PF00534">
    <property type="entry name" value="Glycos_transf_1"/>
    <property type="match status" value="1"/>
</dbReference>
<evidence type="ECO:0000313" key="9">
    <source>
        <dbReference type="EMBL" id="TPX30061.1"/>
    </source>
</evidence>
<organism evidence="9 10">
    <name type="scientific">Synchytrium microbalum</name>
    <dbReference type="NCBI Taxonomy" id="1806994"/>
    <lineage>
        <taxon>Eukaryota</taxon>
        <taxon>Fungi</taxon>
        <taxon>Fungi incertae sedis</taxon>
        <taxon>Chytridiomycota</taxon>
        <taxon>Chytridiomycota incertae sedis</taxon>
        <taxon>Chytridiomycetes</taxon>
        <taxon>Synchytriales</taxon>
        <taxon>Synchytriaceae</taxon>
        <taxon>Synchytrium</taxon>
    </lineage>
</organism>
<evidence type="ECO:0000256" key="2">
    <source>
        <dbReference type="ARBA" id="ARBA00011738"/>
    </source>
</evidence>
<dbReference type="STRING" id="1806994.A0A507BRK4"/>
<evidence type="ECO:0000313" key="10">
    <source>
        <dbReference type="Proteomes" id="UP000319731"/>
    </source>
</evidence>
<evidence type="ECO:0000256" key="3">
    <source>
        <dbReference type="ARBA" id="ARBA00022526"/>
    </source>
</evidence>
<dbReference type="Gene3D" id="3.40.50.2000">
    <property type="entry name" value="Glycogen Phosphorylase B"/>
    <property type="match status" value="2"/>
</dbReference>
<dbReference type="EMBL" id="QEAO01000107">
    <property type="protein sequence ID" value="TPX30061.1"/>
    <property type="molecule type" value="Genomic_DNA"/>
</dbReference>
<reference evidence="9 10" key="1">
    <citation type="journal article" date="2019" name="Sci. Rep.">
        <title>Comparative genomics of chytrid fungi reveal insights into the obligate biotrophic and pathogenic lifestyle of Synchytrium endobioticum.</title>
        <authorList>
            <person name="van de Vossenberg B.T.L.H."/>
            <person name="Warris S."/>
            <person name="Nguyen H.D.T."/>
            <person name="van Gent-Pelzer M.P.E."/>
            <person name="Joly D.L."/>
            <person name="van de Geest H.C."/>
            <person name="Bonants P.J.M."/>
            <person name="Smith D.S."/>
            <person name="Levesque C.A."/>
            <person name="van der Lee T.A.J."/>
        </authorList>
    </citation>
    <scope>NUCLEOTIDE SEQUENCE [LARGE SCALE GENOMIC DNA]</scope>
    <source>
        <strain evidence="9 10">JEL517</strain>
    </source>
</reference>
<dbReference type="SUPFAM" id="SSF53756">
    <property type="entry name" value="UDP-Glycosyltransferase/glycogen phosphorylase"/>
    <property type="match status" value="1"/>
</dbReference>
<keyword evidence="5" id="KW-0808">Transferase</keyword>
<evidence type="ECO:0000256" key="5">
    <source>
        <dbReference type="ARBA" id="ARBA00022679"/>
    </source>
</evidence>
<dbReference type="Proteomes" id="UP000319731">
    <property type="component" value="Unassembled WGS sequence"/>
</dbReference>